<keyword evidence="3" id="KW-0862">Zinc</keyword>
<evidence type="ECO:0000313" key="7">
    <source>
        <dbReference type="Proteomes" id="UP000284006"/>
    </source>
</evidence>
<evidence type="ECO:0000256" key="3">
    <source>
        <dbReference type="ARBA" id="ARBA00022833"/>
    </source>
</evidence>
<dbReference type="SUPFAM" id="SSF57716">
    <property type="entry name" value="Glucocorticoid receptor-like (DNA-binding domain)"/>
    <property type="match status" value="1"/>
</dbReference>
<evidence type="ECO:0000256" key="2">
    <source>
        <dbReference type="ARBA" id="ARBA00022771"/>
    </source>
</evidence>
<evidence type="ECO:0000256" key="1">
    <source>
        <dbReference type="ARBA" id="ARBA00022723"/>
    </source>
</evidence>
<dbReference type="EMBL" id="QYUP01000176">
    <property type="protein sequence ID" value="RJG09378.1"/>
    <property type="molecule type" value="Genomic_DNA"/>
</dbReference>
<keyword evidence="7" id="KW-1185">Reference proteome</keyword>
<feature type="domain" description="Zinc finger DksA/TraR C4-type" evidence="5">
    <location>
        <begin position="101"/>
        <end position="135"/>
    </location>
</feature>
<evidence type="ECO:0000259" key="5">
    <source>
        <dbReference type="Pfam" id="PF01258"/>
    </source>
</evidence>
<dbReference type="PANTHER" id="PTHR33823:SF4">
    <property type="entry name" value="GENERAL STRESS PROTEIN 16O"/>
    <property type="match status" value="1"/>
</dbReference>
<gene>
    <name evidence="6" type="ORF">D3872_23045</name>
</gene>
<proteinExistence type="predicted"/>
<dbReference type="AlphaFoldDB" id="A0A418XAI1"/>
<evidence type="ECO:0000256" key="4">
    <source>
        <dbReference type="PROSITE-ProRule" id="PRU00510"/>
    </source>
</evidence>
<comment type="caution">
    <text evidence="6">The sequence shown here is derived from an EMBL/GenBank/DDBJ whole genome shotgun (WGS) entry which is preliminary data.</text>
</comment>
<protein>
    <submittedName>
        <fullName evidence="6">TraR/DksA family transcriptional regulator</fullName>
    </submittedName>
</protein>
<dbReference type="PROSITE" id="PS51128">
    <property type="entry name" value="ZF_DKSA_2"/>
    <property type="match status" value="1"/>
</dbReference>
<dbReference type="PANTHER" id="PTHR33823">
    <property type="entry name" value="RNA POLYMERASE-BINDING TRANSCRIPTION FACTOR DKSA-RELATED"/>
    <property type="match status" value="1"/>
</dbReference>
<feature type="zinc finger region" description="dksA C4-type" evidence="4">
    <location>
        <begin position="105"/>
        <end position="129"/>
    </location>
</feature>
<reference evidence="6 7" key="1">
    <citation type="submission" date="2018-09" db="EMBL/GenBank/DDBJ databases">
        <authorList>
            <person name="Zhu H."/>
        </authorList>
    </citation>
    <scope>NUCLEOTIDE SEQUENCE [LARGE SCALE GENOMIC DNA]</scope>
    <source>
        <strain evidence="6 7">K1S02-61</strain>
    </source>
</reference>
<dbReference type="InterPro" id="IPR037187">
    <property type="entry name" value="DnaK_N"/>
</dbReference>
<dbReference type="GO" id="GO:0008270">
    <property type="term" value="F:zinc ion binding"/>
    <property type="evidence" value="ECO:0007669"/>
    <property type="project" value="UniProtKB-KW"/>
</dbReference>
<organism evidence="6 7">
    <name type="scientific">Massilia cavernae</name>
    <dbReference type="NCBI Taxonomy" id="2320864"/>
    <lineage>
        <taxon>Bacteria</taxon>
        <taxon>Pseudomonadati</taxon>
        <taxon>Pseudomonadota</taxon>
        <taxon>Betaproteobacteria</taxon>
        <taxon>Burkholderiales</taxon>
        <taxon>Oxalobacteraceae</taxon>
        <taxon>Telluria group</taxon>
        <taxon>Massilia</taxon>
    </lineage>
</organism>
<dbReference type="SUPFAM" id="SSF109635">
    <property type="entry name" value="DnaK suppressor protein DksA, alpha-hairpin domain"/>
    <property type="match status" value="1"/>
</dbReference>
<dbReference type="Pfam" id="PF01258">
    <property type="entry name" value="zf-dskA_traR"/>
    <property type="match status" value="1"/>
</dbReference>
<dbReference type="Proteomes" id="UP000284006">
    <property type="component" value="Unassembled WGS sequence"/>
</dbReference>
<keyword evidence="1" id="KW-0479">Metal-binding</keyword>
<dbReference type="OrthoDB" id="9811543at2"/>
<dbReference type="InterPro" id="IPR000962">
    <property type="entry name" value="Znf_DskA_TraR"/>
</dbReference>
<dbReference type="Gene3D" id="1.20.120.910">
    <property type="entry name" value="DksA, coiled-coil domain"/>
    <property type="match status" value="1"/>
</dbReference>
<name>A0A418XAI1_9BURK</name>
<sequence length="149" mass="16120">MPPSAAAVRSILESNVTYLNGDQIKALEAILQNRRSKLLQEMRAYLYREGDHGQRRLAEASGAGDGAAATILAEMDIGFLQHETAELRAIDAALARMATASYGTCASCGNDISLARMRAQPTAHMCLACQQHVERHRTCDSARAGSKME</sequence>
<keyword evidence="2" id="KW-0863">Zinc-finger</keyword>
<accession>A0A418XAI1</accession>
<evidence type="ECO:0000313" key="6">
    <source>
        <dbReference type="EMBL" id="RJG09378.1"/>
    </source>
</evidence>